<name>A0A7J9BRW3_GOSGO</name>
<proteinExistence type="predicted"/>
<dbReference type="AlphaFoldDB" id="A0A7J9BRW3"/>
<keyword evidence="2" id="KW-1185">Reference proteome</keyword>
<dbReference type="EMBL" id="JABEZY010000005">
    <property type="protein sequence ID" value="MBA0738916.1"/>
    <property type="molecule type" value="Genomic_DNA"/>
</dbReference>
<accession>A0A7J9BRW3</accession>
<evidence type="ECO:0000313" key="1">
    <source>
        <dbReference type="EMBL" id="MBA0738916.1"/>
    </source>
</evidence>
<protein>
    <submittedName>
        <fullName evidence="1">Uncharacterized protein</fullName>
    </submittedName>
</protein>
<organism evidence="1 2">
    <name type="scientific">Gossypium gossypioides</name>
    <name type="common">Mexican cotton</name>
    <name type="synonym">Selera gossypioides</name>
    <dbReference type="NCBI Taxonomy" id="34282"/>
    <lineage>
        <taxon>Eukaryota</taxon>
        <taxon>Viridiplantae</taxon>
        <taxon>Streptophyta</taxon>
        <taxon>Embryophyta</taxon>
        <taxon>Tracheophyta</taxon>
        <taxon>Spermatophyta</taxon>
        <taxon>Magnoliopsida</taxon>
        <taxon>eudicotyledons</taxon>
        <taxon>Gunneridae</taxon>
        <taxon>Pentapetalae</taxon>
        <taxon>rosids</taxon>
        <taxon>malvids</taxon>
        <taxon>Malvales</taxon>
        <taxon>Malvaceae</taxon>
        <taxon>Malvoideae</taxon>
        <taxon>Gossypium</taxon>
    </lineage>
</organism>
<evidence type="ECO:0000313" key="2">
    <source>
        <dbReference type="Proteomes" id="UP000593579"/>
    </source>
</evidence>
<dbReference type="Proteomes" id="UP000593579">
    <property type="component" value="Unassembled WGS sequence"/>
</dbReference>
<reference evidence="1 2" key="1">
    <citation type="journal article" date="2019" name="Genome Biol. Evol.">
        <title>Insights into the evolution of the New World diploid cottons (Gossypium, subgenus Houzingenia) based on genome sequencing.</title>
        <authorList>
            <person name="Grover C.E."/>
            <person name="Arick M.A. 2nd"/>
            <person name="Thrash A."/>
            <person name="Conover J.L."/>
            <person name="Sanders W.S."/>
            <person name="Peterson D.G."/>
            <person name="Frelichowski J.E."/>
            <person name="Scheffler J.A."/>
            <person name="Scheffler B.E."/>
            <person name="Wendel J.F."/>
        </authorList>
    </citation>
    <scope>NUCLEOTIDE SEQUENCE [LARGE SCALE GENOMIC DNA]</scope>
    <source>
        <strain evidence="1">5</strain>
        <tissue evidence="1">Leaf</tissue>
    </source>
</reference>
<comment type="caution">
    <text evidence="1">The sequence shown here is derived from an EMBL/GenBank/DDBJ whole genome shotgun (WGS) entry which is preliminary data.</text>
</comment>
<gene>
    <name evidence="1" type="ORF">Gogos_012229</name>
</gene>
<sequence>MKVMMKEKRKRFYNAWNDLTNYLLLHLLLCKCVMRVYTEATMHGFKTIR</sequence>